<dbReference type="EMBL" id="RPBY01000017">
    <property type="protein sequence ID" value="NCH90086.1"/>
    <property type="molecule type" value="Genomic_DNA"/>
</dbReference>
<evidence type="ECO:0000313" key="2">
    <source>
        <dbReference type="EMBL" id="NCH90086.1"/>
    </source>
</evidence>
<comment type="caution">
    <text evidence="2">The sequence shown here is derived from an EMBL/GenBank/DDBJ whole genome shotgun (WGS) entry which is preliminary data.</text>
</comment>
<dbReference type="SUPFAM" id="SSF55144">
    <property type="entry name" value="LigT-like"/>
    <property type="match status" value="1"/>
</dbReference>
<accession>A0A9Q4XTH4</accession>
<evidence type="ECO:0000259" key="1">
    <source>
        <dbReference type="Pfam" id="PF08975"/>
    </source>
</evidence>
<dbReference type="Gene3D" id="3.90.1140.10">
    <property type="entry name" value="Cyclic phosphodiesterase"/>
    <property type="match status" value="1"/>
</dbReference>
<dbReference type="Proteomes" id="UP000778262">
    <property type="component" value="Unassembled WGS sequence"/>
</dbReference>
<dbReference type="InterPro" id="IPR009097">
    <property type="entry name" value="Cyclic_Pdiesterase"/>
</dbReference>
<dbReference type="InterPro" id="IPR015069">
    <property type="entry name" value="2H-PEstase_DUF1868"/>
</dbReference>
<proteinExistence type="predicted"/>
<name>A0A9Q4XTH4_9ENTR</name>
<evidence type="ECO:0000313" key="3">
    <source>
        <dbReference type="Proteomes" id="UP000778262"/>
    </source>
</evidence>
<sequence>MSRDVVSYALDVGRKFSSSESPLPFADNTYLGHLKQQGQGFKTFNTILNVYRVLPESRFFRKMAVIPSSSYHITLFVGVNEYDSRSGS</sequence>
<dbReference type="Pfam" id="PF08975">
    <property type="entry name" value="2H-phosphodiest"/>
    <property type="match status" value="1"/>
</dbReference>
<gene>
    <name evidence="2" type="ORF">EHJ13_22025</name>
</gene>
<dbReference type="RefSeq" id="WP_161591610.1">
    <property type="nucleotide sequence ID" value="NZ_RPBY01000017.1"/>
</dbReference>
<dbReference type="AlphaFoldDB" id="A0A9Q4XTH4"/>
<reference evidence="2" key="1">
    <citation type="submission" date="2018-11" db="EMBL/GenBank/DDBJ databases">
        <title>Genomics analysis of Putative Virulence Factors on Adhesion and Cytotoxicity for Cronobacter spp.</title>
        <authorList>
            <person name="Cui J."/>
        </authorList>
    </citation>
    <scope>NUCLEOTIDE SEQUENCE</scope>
    <source>
        <strain evidence="2">SD69</strain>
    </source>
</reference>
<protein>
    <submittedName>
        <fullName evidence="2">DUF1868 domain-containing protein</fullName>
    </submittedName>
</protein>
<organism evidence="2 3">
    <name type="scientific">Cronobacter dublinensis</name>
    <dbReference type="NCBI Taxonomy" id="413497"/>
    <lineage>
        <taxon>Bacteria</taxon>
        <taxon>Pseudomonadati</taxon>
        <taxon>Pseudomonadota</taxon>
        <taxon>Gammaproteobacteria</taxon>
        <taxon>Enterobacterales</taxon>
        <taxon>Enterobacteriaceae</taxon>
        <taxon>Cronobacter</taxon>
    </lineage>
</organism>
<feature type="domain" description="DUF1868" evidence="1">
    <location>
        <begin position="15"/>
        <end position="85"/>
    </location>
</feature>